<protein>
    <submittedName>
        <fullName evidence="3">Chitin synthesis regulation, Congo red resistance, RCR protein</fullName>
    </submittedName>
</protein>
<name>A0A166YU18_METRR</name>
<keyword evidence="2" id="KW-1133">Transmembrane helix</keyword>
<dbReference type="AlphaFoldDB" id="A0A166YU18"/>
<dbReference type="OrthoDB" id="3556830at2759"/>
<reference evidence="3 4" key="1">
    <citation type="journal article" date="2016" name="Genome Biol. Evol.">
        <title>Divergent and convergent evolution of fungal pathogenicity.</title>
        <authorList>
            <person name="Shang Y."/>
            <person name="Xiao G."/>
            <person name="Zheng P."/>
            <person name="Cen K."/>
            <person name="Zhan S."/>
            <person name="Wang C."/>
        </authorList>
    </citation>
    <scope>NUCLEOTIDE SEQUENCE [LARGE SCALE GENOMIC DNA]</scope>
    <source>
        <strain evidence="3 4">RCEF 4871</strain>
    </source>
</reference>
<keyword evidence="2" id="KW-0812">Transmembrane</keyword>
<keyword evidence="2" id="KW-0472">Membrane</keyword>
<sequence length="180" mass="19991">MPPTSTSDPTTGSAVLGLVKRAYYCDRYGYSYRCNNRWSSWGRWVVLAGVLLLVFLVLLTCACTARRRRRRGNTPMYGTGWMAPAGKHDAGQQHNMNGYNQAYQSDYNQQQQPGYGQPQQGYYNTPPPYGQPQAPQNTGTTFNPNDGYYGHQQQYGVQPPPNTYQPEGGYAPPAGPPPGK</sequence>
<keyword evidence="4" id="KW-1185">Reference proteome</keyword>
<feature type="compositionally biased region" description="Low complexity" evidence="1">
    <location>
        <begin position="147"/>
        <end position="157"/>
    </location>
</feature>
<evidence type="ECO:0000256" key="2">
    <source>
        <dbReference type="SAM" id="Phobius"/>
    </source>
</evidence>
<dbReference type="InterPro" id="IPR020999">
    <property type="entry name" value="Chitin_synth_reg_RCR"/>
</dbReference>
<dbReference type="EMBL" id="AZHC01000031">
    <property type="protein sequence ID" value="OAA37255.1"/>
    <property type="molecule type" value="Genomic_DNA"/>
</dbReference>
<feature type="region of interest" description="Disordered" evidence="1">
    <location>
        <begin position="74"/>
        <end position="180"/>
    </location>
</feature>
<dbReference type="Pfam" id="PF12273">
    <property type="entry name" value="RCR"/>
    <property type="match status" value="1"/>
</dbReference>
<proteinExistence type="predicted"/>
<dbReference type="PANTHER" id="PTHR28187">
    <property type="entry name" value="PROTEIN RCR1-RELATED"/>
    <property type="match status" value="1"/>
</dbReference>
<dbReference type="Proteomes" id="UP000243498">
    <property type="component" value="Unassembled WGS sequence"/>
</dbReference>
<dbReference type="GO" id="GO:0016192">
    <property type="term" value="P:vesicle-mediated transport"/>
    <property type="evidence" value="ECO:0007669"/>
    <property type="project" value="TreeGrafter"/>
</dbReference>
<dbReference type="PANTHER" id="PTHR28187:SF1">
    <property type="entry name" value="PROTEIN RCR1-RELATED"/>
    <property type="match status" value="1"/>
</dbReference>
<evidence type="ECO:0000313" key="3">
    <source>
        <dbReference type="EMBL" id="OAA37255.1"/>
    </source>
</evidence>
<dbReference type="OMA" id="YDWGRWV"/>
<evidence type="ECO:0000313" key="4">
    <source>
        <dbReference type="Proteomes" id="UP000243498"/>
    </source>
</evidence>
<accession>A0A166YU18</accession>
<evidence type="ECO:0000256" key="1">
    <source>
        <dbReference type="SAM" id="MobiDB-lite"/>
    </source>
</evidence>
<feature type="compositionally biased region" description="Polar residues" evidence="1">
    <location>
        <begin position="134"/>
        <end position="144"/>
    </location>
</feature>
<gene>
    <name evidence="3" type="ORF">NOR_07271</name>
</gene>
<comment type="caution">
    <text evidence="3">The sequence shown here is derived from an EMBL/GenBank/DDBJ whole genome shotgun (WGS) entry which is preliminary data.</text>
</comment>
<organism evidence="3 4">
    <name type="scientific">Metarhizium rileyi (strain RCEF 4871)</name>
    <name type="common">Nomuraea rileyi</name>
    <dbReference type="NCBI Taxonomy" id="1649241"/>
    <lineage>
        <taxon>Eukaryota</taxon>
        <taxon>Fungi</taxon>
        <taxon>Dikarya</taxon>
        <taxon>Ascomycota</taxon>
        <taxon>Pezizomycotina</taxon>
        <taxon>Sordariomycetes</taxon>
        <taxon>Hypocreomycetidae</taxon>
        <taxon>Hypocreales</taxon>
        <taxon>Clavicipitaceae</taxon>
        <taxon>Metarhizium</taxon>
    </lineage>
</organism>
<feature type="transmembrane region" description="Helical" evidence="2">
    <location>
        <begin position="41"/>
        <end position="63"/>
    </location>
</feature>
<feature type="compositionally biased region" description="Low complexity" evidence="1">
    <location>
        <begin position="99"/>
        <end position="124"/>
    </location>
</feature>